<evidence type="ECO:0000313" key="1">
    <source>
        <dbReference type="EMBL" id="MBK1631669.1"/>
    </source>
</evidence>
<organism evidence="1 2">
    <name type="scientific">Thiohalocapsa halophila</name>
    <dbReference type="NCBI Taxonomy" id="69359"/>
    <lineage>
        <taxon>Bacteria</taxon>
        <taxon>Pseudomonadati</taxon>
        <taxon>Pseudomonadota</taxon>
        <taxon>Gammaproteobacteria</taxon>
        <taxon>Chromatiales</taxon>
        <taxon>Chromatiaceae</taxon>
        <taxon>Thiohalocapsa</taxon>
    </lineage>
</organism>
<dbReference type="InterPro" id="IPR035069">
    <property type="entry name" value="TTHA1013/TTHA0281-like"/>
</dbReference>
<name>A0ABS1CIC5_9GAMM</name>
<dbReference type="Proteomes" id="UP000748752">
    <property type="component" value="Unassembled WGS sequence"/>
</dbReference>
<reference evidence="1 2" key="1">
    <citation type="journal article" date="2020" name="Microorganisms">
        <title>Osmotic Adaptation and Compatible Solute Biosynthesis of Phototrophic Bacteria as Revealed from Genome Analyses.</title>
        <authorList>
            <person name="Imhoff J.F."/>
            <person name="Rahn T."/>
            <person name="Kunzel S."/>
            <person name="Keller A."/>
            <person name="Neulinger S.C."/>
        </authorList>
    </citation>
    <scope>NUCLEOTIDE SEQUENCE [LARGE SCALE GENOMIC DNA]</scope>
    <source>
        <strain evidence="1 2">DSM 6210</strain>
    </source>
</reference>
<dbReference type="RefSeq" id="WP_200238259.1">
    <property type="nucleotide sequence ID" value="NZ_NRRV01000030.1"/>
</dbReference>
<dbReference type="EMBL" id="NRRV01000030">
    <property type="protein sequence ID" value="MBK1631669.1"/>
    <property type="molecule type" value="Genomic_DNA"/>
</dbReference>
<accession>A0ABS1CIC5</accession>
<protein>
    <submittedName>
        <fullName evidence="1">HicB family protein</fullName>
    </submittedName>
</protein>
<dbReference type="SUPFAM" id="SSF143100">
    <property type="entry name" value="TTHA1013/TTHA0281-like"/>
    <property type="match status" value="1"/>
</dbReference>
<dbReference type="Gene3D" id="3.30.160.250">
    <property type="match status" value="1"/>
</dbReference>
<keyword evidence="2" id="KW-1185">Reference proteome</keyword>
<proteinExistence type="predicted"/>
<comment type="caution">
    <text evidence="1">The sequence shown here is derived from an EMBL/GenBank/DDBJ whole genome shotgun (WGS) entry which is preliminary data.</text>
</comment>
<evidence type="ECO:0000313" key="2">
    <source>
        <dbReference type="Proteomes" id="UP000748752"/>
    </source>
</evidence>
<gene>
    <name evidence="1" type="ORF">CKO31_13120</name>
</gene>
<sequence>MQFTVEIEQEVDGRWIAEVAEIPGAMKYGSTKDEAIAHVEALALRVLAERLENGEQLAEPIHINFAAA</sequence>